<dbReference type="InterPro" id="IPR000160">
    <property type="entry name" value="GGDEF_dom"/>
</dbReference>
<dbReference type="InterPro" id="IPR043128">
    <property type="entry name" value="Rev_trsase/Diguanyl_cyclase"/>
</dbReference>
<comment type="caution">
    <text evidence="5">The sequence shown here is derived from an EMBL/GenBank/DDBJ whole genome shotgun (WGS) entry which is preliminary data.</text>
</comment>
<dbReference type="InterPro" id="IPR050469">
    <property type="entry name" value="Diguanylate_Cyclase"/>
</dbReference>
<dbReference type="SMART" id="SM00267">
    <property type="entry name" value="GGDEF"/>
    <property type="match status" value="1"/>
</dbReference>
<comment type="catalytic activity">
    <reaction evidence="2">
        <text>2 GTP = 3',3'-c-di-GMP + 2 diphosphate</text>
        <dbReference type="Rhea" id="RHEA:24898"/>
        <dbReference type="ChEBI" id="CHEBI:33019"/>
        <dbReference type="ChEBI" id="CHEBI:37565"/>
        <dbReference type="ChEBI" id="CHEBI:58805"/>
        <dbReference type="EC" id="2.7.7.65"/>
    </reaction>
</comment>
<evidence type="ECO:0000259" key="4">
    <source>
        <dbReference type="PROSITE" id="PS50887"/>
    </source>
</evidence>
<feature type="domain" description="GGDEF" evidence="4">
    <location>
        <begin position="507"/>
        <end position="645"/>
    </location>
</feature>
<dbReference type="PANTHER" id="PTHR45138:SF9">
    <property type="entry name" value="DIGUANYLATE CYCLASE DGCM-RELATED"/>
    <property type="match status" value="1"/>
</dbReference>
<evidence type="ECO:0000256" key="2">
    <source>
        <dbReference type="ARBA" id="ARBA00034247"/>
    </source>
</evidence>
<dbReference type="EC" id="2.7.7.65" evidence="1"/>
<dbReference type="GO" id="GO:1902201">
    <property type="term" value="P:negative regulation of bacterial-type flagellum-dependent cell motility"/>
    <property type="evidence" value="ECO:0007669"/>
    <property type="project" value="TreeGrafter"/>
</dbReference>
<keyword evidence="3" id="KW-0812">Transmembrane</keyword>
<evidence type="ECO:0000313" key="5">
    <source>
        <dbReference type="EMBL" id="MBH9576243.1"/>
    </source>
</evidence>
<dbReference type="GO" id="GO:0052621">
    <property type="term" value="F:diguanylate cyclase activity"/>
    <property type="evidence" value="ECO:0007669"/>
    <property type="project" value="UniProtKB-EC"/>
</dbReference>
<dbReference type="InterPro" id="IPR029787">
    <property type="entry name" value="Nucleotide_cyclase"/>
</dbReference>
<keyword evidence="3" id="KW-0472">Membrane</keyword>
<dbReference type="PROSITE" id="PS50887">
    <property type="entry name" value="GGDEF"/>
    <property type="match status" value="1"/>
</dbReference>
<evidence type="ECO:0000313" key="6">
    <source>
        <dbReference type="Proteomes" id="UP000613266"/>
    </source>
</evidence>
<gene>
    <name evidence="5" type="ORF">I7X39_04905</name>
</gene>
<sequence length="676" mass="75066">MPTPRPAPAPGPRRPGTRHLLAAALCAQFALLALAPAHAELRVEQVRALPPLPASYEQEPSLDARLAWLQQRLAQTQDPAERYRTLRLRFDEYFLAYRLSEAAPLCRQNPPLREDFVYRERCLLATLQSEDEQVPALLALATEARTLGKPAAAAEVLSGLAWRQSQAGDIAGAFENFEAALSLVPAENVQLLSDLMMDTAASYIVNGDEAYIRKGIALLANAREQMERALNDPADRSDKDMLRDAILLSEFNRGIAYVLHLGDYTRALEHFDRVNAEPSAYRASALSFAALAAAELGEHERARRYVARATREPAGDFSPTVQQYLSCYRDLAQRHWQPGHSLASCLNLKPDTTTEVQLDVYKRLSRSEDPAIALAGLRGLKTLFLDKLEPQLRRRGSQAASKAELARLQRESELKSVVLRQQAELQRERDATHTQRQQFFIALSLLLGAVLLLIGLQWRAKKKLAEQFEHLSLVDSLTQLGNRRYLEQHIGRELAHLQRARRSNPAASLGLYVFDVDHFKSINDRHGHGVGDKVLVTLSRRVQAITRETDLLVRWGGEEFLLLARLDCPERCAQIAARLLQAVNGTPFAVGAAEPIPVTCTIGAVRLPFIEAADAPAWTNLVALADLALYEGKARGRNRWVLVNNQALRDAEGLAQALQRPLQQSVAEGLVELSTG</sequence>
<reference evidence="5" key="1">
    <citation type="submission" date="2020-12" db="EMBL/GenBank/DDBJ databases">
        <title>The genome sequence of Inhella sp. 1Y17.</title>
        <authorList>
            <person name="Liu Y."/>
        </authorList>
    </citation>
    <scope>NUCLEOTIDE SEQUENCE</scope>
    <source>
        <strain evidence="5">1Y17</strain>
    </source>
</reference>
<dbReference type="InterPro" id="IPR011990">
    <property type="entry name" value="TPR-like_helical_dom_sf"/>
</dbReference>
<dbReference type="Gene3D" id="1.25.40.10">
    <property type="entry name" value="Tetratricopeptide repeat domain"/>
    <property type="match status" value="1"/>
</dbReference>
<dbReference type="SUPFAM" id="SSF48452">
    <property type="entry name" value="TPR-like"/>
    <property type="match status" value="1"/>
</dbReference>
<dbReference type="Pfam" id="PF00990">
    <property type="entry name" value="GGDEF"/>
    <property type="match status" value="1"/>
</dbReference>
<organism evidence="5 6">
    <name type="scientific">Inhella proteolytica</name>
    <dbReference type="NCBI Taxonomy" id="2795029"/>
    <lineage>
        <taxon>Bacteria</taxon>
        <taxon>Pseudomonadati</taxon>
        <taxon>Pseudomonadota</taxon>
        <taxon>Betaproteobacteria</taxon>
        <taxon>Burkholderiales</taxon>
        <taxon>Sphaerotilaceae</taxon>
        <taxon>Inhella</taxon>
    </lineage>
</organism>
<dbReference type="CDD" id="cd01949">
    <property type="entry name" value="GGDEF"/>
    <property type="match status" value="1"/>
</dbReference>
<keyword evidence="3" id="KW-1133">Transmembrane helix</keyword>
<dbReference type="Gene3D" id="3.30.70.270">
    <property type="match status" value="1"/>
</dbReference>
<dbReference type="NCBIfam" id="TIGR00254">
    <property type="entry name" value="GGDEF"/>
    <property type="match status" value="1"/>
</dbReference>
<dbReference type="Proteomes" id="UP000613266">
    <property type="component" value="Unassembled WGS sequence"/>
</dbReference>
<dbReference type="RefSeq" id="WP_198109844.1">
    <property type="nucleotide sequence ID" value="NZ_JAEDAK010000002.1"/>
</dbReference>
<dbReference type="PANTHER" id="PTHR45138">
    <property type="entry name" value="REGULATORY COMPONENTS OF SENSORY TRANSDUCTION SYSTEM"/>
    <property type="match status" value="1"/>
</dbReference>
<keyword evidence="6" id="KW-1185">Reference proteome</keyword>
<evidence type="ECO:0000256" key="1">
    <source>
        <dbReference type="ARBA" id="ARBA00012528"/>
    </source>
</evidence>
<name>A0A931NG23_9BURK</name>
<accession>A0A931NG23</accession>
<feature type="transmembrane region" description="Helical" evidence="3">
    <location>
        <begin position="439"/>
        <end position="458"/>
    </location>
</feature>
<dbReference type="EMBL" id="JAEDAK010000002">
    <property type="protein sequence ID" value="MBH9576243.1"/>
    <property type="molecule type" value="Genomic_DNA"/>
</dbReference>
<dbReference type="AlphaFoldDB" id="A0A931NG23"/>
<dbReference type="SUPFAM" id="SSF55073">
    <property type="entry name" value="Nucleotide cyclase"/>
    <property type="match status" value="1"/>
</dbReference>
<dbReference type="GO" id="GO:0043709">
    <property type="term" value="P:cell adhesion involved in single-species biofilm formation"/>
    <property type="evidence" value="ECO:0007669"/>
    <property type="project" value="TreeGrafter"/>
</dbReference>
<dbReference type="GO" id="GO:0005886">
    <property type="term" value="C:plasma membrane"/>
    <property type="evidence" value="ECO:0007669"/>
    <property type="project" value="TreeGrafter"/>
</dbReference>
<protein>
    <recommendedName>
        <fullName evidence="1">diguanylate cyclase</fullName>
        <ecNumber evidence="1">2.7.7.65</ecNumber>
    </recommendedName>
</protein>
<proteinExistence type="predicted"/>
<evidence type="ECO:0000256" key="3">
    <source>
        <dbReference type="SAM" id="Phobius"/>
    </source>
</evidence>